<dbReference type="EMBL" id="UHJJ01000028">
    <property type="protein sequence ID" value="SUQ16357.1"/>
    <property type="molecule type" value="Genomic_DNA"/>
</dbReference>
<keyword evidence="2" id="KW-1185">Reference proteome</keyword>
<reference evidence="2" key="1">
    <citation type="submission" date="2017-07" db="EMBL/GenBank/DDBJ databases">
        <authorList>
            <person name="Varghese N."/>
            <person name="Submissions S."/>
        </authorList>
    </citation>
    <scope>NUCLEOTIDE SEQUENCE [LARGE SCALE GENOMIC DNA]</scope>
    <source>
        <strain evidence="2">NLAE-zl-C134</strain>
    </source>
</reference>
<protein>
    <submittedName>
        <fullName evidence="1">Uncharacterized protein</fullName>
    </submittedName>
</protein>
<proteinExistence type="predicted"/>
<dbReference type="Proteomes" id="UP000254051">
    <property type="component" value="Unassembled WGS sequence"/>
</dbReference>
<gene>
    <name evidence="1" type="ORF">SAMN05216529_1284</name>
</gene>
<sequence>MYFETYEKLKQYAILYPDNIESLTQTTLDKMKLKEGKLIPQESVPDCIPCTKYDSD</sequence>
<dbReference type="AlphaFoldDB" id="A0A315ZLE8"/>
<accession>A0A315ZLE8</accession>
<dbReference type="RefSeq" id="WP_181392951.1">
    <property type="nucleotide sequence ID" value="NZ_QGDS01000028.1"/>
</dbReference>
<organism evidence="1 2">
    <name type="scientific">Faecalicatena contorta</name>
    <dbReference type="NCBI Taxonomy" id="39482"/>
    <lineage>
        <taxon>Bacteria</taxon>
        <taxon>Bacillati</taxon>
        <taxon>Bacillota</taxon>
        <taxon>Clostridia</taxon>
        <taxon>Lachnospirales</taxon>
        <taxon>Lachnospiraceae</taxon>
        <taxon>Faecalicatena</taxon>
    </lineage>
</organism>
<name>A0A315ZLE8_9FIRM</name>
<evidence type="ECO:0000313" key="2">
    <source>
        <dbReference type="Proteomes" id="UP000254051"/>
    </source>
</evidence>
<evidence type="ECO:0000313" key="1">
    <source>
        <dbReference type="EMBL" id="SUQ16357.1"/>
    </source>
</evidence>